<feature type="transmembrane region" description="Helical" evidence="7">
    <location>
        <begin position="267"/>
        <end position="287"/>
    </location>
</feature>
<sequence>MSRTRDGRQLSMMLAPYLVGLVALVFVPALVTVAMSGTEWDLITAPRWVGAENFIELARSDAFRAALSNSLTFAVVAVPLRLALACGLALLLQRRTRGVGAARTAALLPTAVPEVAYGLMWLWLLNPLYGPLNQLLTVGGENGRTAWGTLPPQWLTDPQHARAGIVLMSVFTMGEMLVILLAARRALPADCYALAALEGARPWQVLRRVTLPLIAPVLALLTLRDTIGSLQVSFVPALIVTDGGPPQYATTYLSYFVYRNAFEYLRYGYAAAATVLMLLLTVAAVVAQWRLLRRMRW</sequence>
<dbReference type="EMBL" id="BAAARY010000015">
    <property type="protein sequence ID" value="GAA2528415.1"/>
    <property type="molecule type" value="Genomic_DNA"/>
</dbReference>
<dbReference type="PANTHER" id="PTHR30193:SF37">
    <property type="entry name" value="INNER MEMBRANE ABC TRANSPORTER PERMEASE PROTEIN YCJO"/>
    <property type="match status" value="1"/>
</dbReference>
<keyword evidence="6 7" id="KW-0472">Membrane</keyword>
<evidence type="ECO:0000256" key="6">
    <source>
        <dbReference type="ARBA" id="ARBA00023136"/>
    </source>
</evidence>
<keyword evidence="4 7" id="KW-0812">Transmembrane</keyword>
<dbReference type="CDD" id="cd06261">
    <property type="entry name" value="TM_PBP2"/>
    <property type="match status" value="1"/>
</dbReference>
<keyword evidence="5 7" id="KW-1133">Transmembrane helix</keyword>
<gene>
    <name evidence="9" type="ORF">GCM10010201_29240</name>
</gene>
<dbReference type="Gene3D" id="1.10.3720.10">
    <property type="entry name" value="MetI-like"/>
    <property type="match status" value="1"/>
</dbReference>
<evidence type="ECO:0000313" key="9">
    <source>
        <dbReference type="EMBL" id="GAA2528415.1"/>
    </source>
</evidence>
<proteinExistence type="inferred from homology"/>
<organism evidence="9 10">
    <name type="scientific">Pilimelia columellifera subsp. columellifera</name>
    <dbReference type="NCBI Taxonomy" id="706583"/>
    <lineage>
        <taxon>Bacteria</taxon>
        <taxon>Bacillati</taxon>
        <taxon>Actinomycetota</taxon>
        <taxon>Actinomycetes</taxon>
        <taxon>Micromonosporales</taxon>
        <taxon>Micromonosporaceae</taxon>
        <taxon>Pilimelia</taxon>
    </lineage>
</organism>
<protein>
    <submittedName>
        <fullName evidence="9">Sugar ABC transporter permease</fullName>
    </submittedName>
</protein>
<dbReference type="Proteomes" id="UP001499978">
    <property type="component" value="Unassembled WGS sequence"/>
</dbReference>
<dbReference type="InterPro" id="IPR000515">
    <property type="entry name" value="MetI-like"/>
</dbReference>
<comment type="caution">
    <text evidence="9">The sequence shown here is derived from an EMBL/GenBank/DDBJ whole genome shotgun (WGS) entry which is preliminary data.</text>
</comment>
<comment type="subcellular location">
    <subcellularLocation>
        <location evidence="1 7">Cell membrane</location>
        <topology evidence="1 7">Multi-pass membrane protein</topology>
    </subcellularLocation>
</comment>
<dbReference type="InterPro" id="IPR035906">
    <property type="entry name" value="MetI-like_sf"/>
</dbReference>
<dbReference type="PANTHER" id="PTHR30193">
    <property type="entry name" value="ABC TRANSPORTER PERMEASE PROTEIN"/>
    <property type="match status" value="1"/>
</dbReference>
<keyword evidence="10" id="KW-1185">Reference proteome</keyword>
<evidence type="ECO:0000256" key="7">
    <source>
        <dbReference type="RuleBase" id="RU363032"/>
    </source>
</evidence>
<dbReference type="Pfam" id="PF00528">
    <property type="entry name" value="BPD_transp_1"/>
    <property type="match status" value="1"/>
</dbReference>
<evidence type="ECO:0000256" key="5">
    <source>
        <dbReference type="ARBA" id="ARBA00022989"/>
    </source>
</evidence>
<feature type="domain" description="ABC transmembrane type-1" evidence="8">
    <location>
        <begin position="67"/>
        <end position="288"/>
    </location>
</feature>
<evidence type="ECO:0000256" key="2">
    <source>
        <dbReference type="ARBA" id="ARBA00022448"/>
    </source>
</evidence>
<evidence type="ECO:0000256" key="3">
    <source>
        <dbReference type="ARBA" id="ARBA00022475"/>
    </source>
</evidence>
<dbReference type="PROSITE" id="PS50928">
    <property type="entry name" value="ABC_TM1"/>
    <property type="match status" value="1"/>
</dbReference>
<reference evidence="9 10" key="1">
    <citation type="journal article" date="2019" name="Int. J. Syst. Evol. Microbiol.">
        <title>The Global Catalogue of Microorganisms (GCM) 10K type strain sequencing project: providing services to taxonomists for standard genome sequencing and annotation.</title>
        <authorList>
            <consortium name="The Broad Institute Genomics Platform"/>
            <consortium name="The Broad Institute Genome Sequencing Center for Infectious Disease"/>
            <person name="Wu L."/>
            <person name="Ma J."/>
        </authorList>
    </citation>
    <scope>NUCLEOTIDE SEQUENCE [LARGE SCALE GENOMIC DNA]</scope>
    <source>
        <strain evidence="9 10">JCM 3367</strain>
    </source>
</reference>
<feature type="transmembrane region" description="Helical" evidence="7">
    <location>
        <begin position="104"/>
        <end position="124"/>
    </location>
</feature>
<evidence type="ECO:0000256" key="1">
    <source>
        <dbReference type="ARBA" id="ARBA00004651"/>
    </source>
</evidence>
<name>A0ABN3NNK6_9ACTN</name>
<dbReference type="SUPFAM" id="SSF161098">
    <property type="entry name" value="MetI-like"/>
    <property type="match status" value="1"/>
</dbReference>
<feature type="transmembrane region" description="Helical" evidence="7">
    <location>
        <begin position="71"/>
        <end position="92"/>
    </location>
</feature>
<dbReference type="InterPro" id="IPR051393">
    <property type="entry name" value="ABC_transporter_permease"/>
</dbReference>
<evidence type="ECO:0000259" key="8">
    <source>
        <dbReference type="PROSITE" id="PS50928"/>
    </source>
</evidence>
<keyword evidence="3" id="KW-1003">Cell membrane</keyword>
<feature type="transmembrane region" description="Helical" evidence="7">
    <location>
        <begin position="12"/>
        <end position="35"/>
    </location>
</feature>
<feature type="transmembrane region" description="Helical" evidence="7">
    <location>
        <begin position="163"/>
        <end position="184"/>
    </location>
</feature>
<evidence type="ECO:0000256" key="4">
    <source>
        <dbReference type="ARBA" id="ARBA00022692"/>
    </source>
</evidence>
<comment type="similarity">
    <text evidence="7">Belongs to the binding-protein-dependent transport system permease family.</text>
</comment>
<keyword evidence="2 7" id="KW-0813">Transport</keyword>
<accession>A0ABN3NNK6</accession>
<evidence type="ECO:0000313" key="10">
    <source>
        <dbReference type="Proteomes" id="UP001499978"/>
    </source>
</evidence>